<sequence length="147" mass="16991">MATSHSCEWTVNSVVKAQTASQSYPLYHECRLTDHTRYNWNPVGALVVKGIIAFHVDTSGLEARTYSSCPISHLQFSNSWSNPSIPAHRLKIFFWRQMMWLTAFILLMVSEFAQLYEEKYGAKFTKPTPMVVRQEAKIFLLINRAWS</sequence>
<dbReference type="AlphaFoldDB" id="A0A9P6JPD1"/>
<dbReference type="EMBL" id="MU157859">
    <property type="protein sequence ID" value="KAF9527688.1"/>
    <property type="molecule type" value="Genomic_DNA"/>
</dbReference>
<comment type="caution">
    <text evidence="2">The sequence shown here is derived from an EMBL/GenBank/DDBJ whole genome shotgun (WGS) entry which is preliminary data.</text>
</comment>
<accession>A0A9P6JPD1</accession>
<feature type="transmembrane region" description="Helical" evidence="1">
    <location>
        <begin position="98"/>
        <end position="116"/>
    </location>
</feature>
<keyword evidence="3" id="KW-1185">Reference proteome</keyword>
<reference evidence="2" key="1">
    <citation type="submission" date="2020-11" db="EMBL/GenBank/DDBJ databases">
        <authorList>
            <consortium name="DOE Joint Genome Institute"/>
            <person name="Ahrendt S."/>
            <person name="Riley R."/>
            <person name="Andreopoulos W."/>
            <person name="Labutti K."/>
            <person name="Pangilinan J."/>
            <person name="Ruiz-Duenas F.J."/>
            <person name="Barrasa J.M."/>
            <person name="Sanchez-Garcia M."/>
            <person name="Camarero S."/>
            <person name="Miyauchi S."/>
            <person name="Serrano A."/>
            <person name="Linde D."/>
            <person name="Babiker R."/>
            <person name="Drula E."/>
            <person name="Ayuso-Fernandez I."/>
            <person name="Pacheco R."/>
            <person name="Padilla G."/>
            <person name="Ferreira P."/>
            <person name="Barriuso J."/>
            <person name="Kellner H."/>
            <person name="Castanera R."/>
            <person name="Alfaro M."/>
            <person name="Ramirez L."/>
            <person name="Pisabarro A.G."/>
            <person name="Kuo A."/>
            <person name="Tritt A."/>
            <person name="Lipzen A."/>
            <person name="He G."/>
            <person name="Yan M."/>
            <person name="Ng V."/>
            <person name="Cullen D."/>
            <person name="Martin F."/>
            <person name="Rosso M.-N."/>
            <person name="Henrissat B."/>
            <person name="Hibbett D."/>
            <person name="Martinez A.T."/>
            <person name="Grigoriev I.V."/>
        </authorList>
    </citation>
    <scope>NUCLEOTIDE SEQUENCE</scope>
    <source>
        <strain evidence="2">CBS 506.95</strain>
    </source>
</reference>
<organism evidence="2 3">
    <name type="scientific">Crepidotus variabilis</name>
    <dbReference type="NCBI Taxonomy" id="179855"/>
    <lineage>
        <taxon>Eukaryota</taxon>
        <taxon>Fungi</taxon>
        <taxon>Dikarya</taxon>
        <taxon>Basidiomycota</taxon>
        <taxon>Agaricomycotina</taxon>
        <taxon>Agaricomycetes</taxon>
        <taxon>Agaricomycetidae</taxon>
        <taxon>Agaricales</taxon>
        <taxon>Agaricineae</taxon>
        <taxon>Crepidotaceae</taxon>
        <taxon>Crepidotus</taxon>
    </lineage>
</organism>
<evidence type="ECO:0000313" key="3">
    <source>
        <dbReference type="Proteomes" id="UP000807306"/>
    </source>
</evidence>
<gene>
    <name evidence="2" type="ORF">CPB83DRAFT_855863</name>
</gene>
<dbReference type="Proteomes" id="UP000807306">
    <property type="component" value="Unassembled WGS sequence"/>
</dbReference>
<keyword evidence="1" id="KW-0472">Membrane</keyword>
<proteinExistence type="predicted"/>
<evidence type="ECO:0000256" key="1">
    <source>
        <dbReference type="SAM" id="Phobius"/>
    </source>
</evidence>
<keyword evidence="1" id="KW-1133">Transmembrane helix</keyword>
<name>A0A9P6JPD1_9AGAR</name>
<evidence type="ECO:0000313" key="2">
    <source>
        <dbReference type="EMBL" id="KAF9527688.1"/>
    </source>
</evidence>
<protein>
    <submittedName>
        <fullName evidence="2">Uncharacterized protein</fullName>
    </submittedName>
</protein>
<keyword evidence="1" id="KW-0812">Transmembrane</keyword>